<feature type="transmembrane region" description="Helical" evidence="1">
    <location>
        <begin position="62"/>
        <end position="80"/>
    </location>
</feature>
<sequence length="133" mass="15013">MQTGQKLSEEEEFYVEWMAESIKDNLAVINDITRQILTISSALLGLSVFYDKVLENAEGVKLLVILFFAASVIQCFLGLLPNSQVIDMADIEVFKEHKRMAYKTRYRLLMSAALCLLAGLTTIIVYLVIGIFK</sequence>
<keyword evidence="1" id="KW-1133">Transmembrane helix</keyword>
<keyword evidence="1" id="KW-0812">Transmembrane</keyword>
<evidence type="ECO:0000313" key="2">
    <source>
        <dbReference type="EMBL" id="MBH8559242.1"/>
    </source>
</evidence>
<reference evidence="2 3" key="1">
    <citation type="submission" date="2020-12" db="EMBL/GenBank/DDBJ databases">
        <title>Hymenobacter sp.</title>
        <authorList>
            <person name="Kim M.K."/>
        </authorList>
    </citation>
    <scope>NUCLEOTIDE SEQUENCE [LARGE SCALE GENOMIC DNA]</scope>
    <source>
        <strain evidence="2 3">BT442</strain>
    </source>
</reference>
<dbReference type="EMBL" id="JAEDAE010000006">
    <property type="protein sequence ID" value="MBH8559242.1"/>
    <property type="molecule type" value="Genomic_DNA"/>
</dbReference>
<organism evidence="2 3">
    <name type="scientific">Hymenobacter negativus</name>
    <dbReference type="NCBI Taxonomy" id="2795026"/>
    <lineage>
        <taxon>Bacteria</taxon>
        <taxon>Pseudomonadati</taxon>
        <taxon>Bacteroidota</taxon>
        <taxon>Cytophagia</taxon>
        <taxon>Cytophagales</taxon>
        <taxon>Hymenobacteraceae</taxon>
        <taxon>Hymenobacter</taxon>
    </lineage>
</organism>
<gene>
    <name evidence="2" type="ORF">I7X13_14345</name>
</gene>
<dbReference type="Proteomes" id="UP000625631">
    <property type="component" value="Unassembled WGS sequence"/>
</dbReference>
<keyword evidence="1" id="KW-0472">Membrane</keyword>
<keyword evidence="3" id="KW-1185">Reference proteome</keyword>
<protein>
    <submittedName>
        <fullName evidence="2">Uncharacterized protein</fullName>
    </submittedName>
</protein>
<evidence type="ECO:0000256" key="1">
    <source>
        <dbReference type="SAM" id="Phobius"/>
    </source>
</evidence>
<proteinExistence type="predicted"/>
<evidence type="ECO:0000313" key="3">
    <source>
        <dbReference type="Proteomes" id="UP000625631"/>
    </source>
</evidence>
<name>A0ABS0Q9U5_9BACT</name>
<dbReference type="RefSeq" id="WP_198076024.1">
    <property type="nucleotide sequence ID" value="NZ_JAEDAE010000006.1"/>
</dbReference>
<feature type="transmembrane region" description="Helical" evidence="1">
    <location>
        <begin position="108"/>
        <end position="132"/>
    </location>
</feature>
<comment type="caution">
    <text evidence="2">The sequence shown here is derived from an EMBL/GenBank/DDBJ whole genome shotgun (WGS) entry which is preliminary data.</text>
</comment>
<accession>A0ABS0Q9U5</accession>